<keyword evidence="7" id="KW-1185">Reference proteome</keyword>
<feature type="domain" description="Peptidase S49" evidence="5">
    <location>
        <begin position="121"/>
        <end position="271"/>
    </location>
</feature>
<evidence type="ECO:0000313" key="6">
    <source>
        <dbReference type="EMBL" id="MCJ8499895.1"/>
    </source>
</evidence>
<dbReference type="SUPFAM" id="SSF52096">
    <property type="entry name" value="ClpP/crotonase"/>
    <property type="match status" value="1"/>
</dbReference>
<sequence length="330" mass="36033">MKPIRWWTLGVLLVAAVMFLGGCALPRVTLFGDRDEPLKEYVLEGTDKGKVLLLSIDGTLSDRSQERLMRSRPSTVQQVVAYLRHAQRDPEIKALLLKINSPGGTVTASDILYHEIDAYKQRTGVKVVVAMMNVTASGGYYIALPADHIMAHPTTITGSIGVIFMRPGVSGLMEKTGLSVAVSKSGDQKDMGSPFRPETETDAALFQELTDKLAQRFLDLVARHRHLTAAQMEQVARAGVYLADQAEALGLVDEIGYLDDAVAKAKQMAGLSTDARVVAYRRSKIEDDTLYHPAIRYQGGDLSSLLPFMAPLSDTATADFHYIWPAAAGR</sequence>
<keyword evidence="3" id="KW-0378">Hydrolase</keyword>
<dbReference type="InterPro" id="IPR002142">
    <property type="entry name" value="Peptidase_S49"/>
</dbReference>
<dbReference type="Gene3D" id="6.20.330.10">
    <property type="match status" value="1"/>
</dbReference>
<evidence type="ECO:0000259" key="5">
    <source>
        <dbReference type="Pfam" id="PF01343"/>
    </source>
</evidence>
<keyword evidence="4" id="KW-0720">Serine protease</keyword>
<dbReference type="InterPro" id="IPR029045">
    <property type="entry name" value="ClpP/crotonase-like_dom_sf"/>
</dbReference>
<comment type="caution">
    <text evidence="6">The sequence shown here is derived from an EMBL/GenBank/DDBJ whole genome shotgun (WGS) entry which is preliminary data.</text>
</comment>
<dbReference type="PANTHER" id="PTHR42987:SF4">
    <property type="entry name" value="PROTEASE SOHB-RELATED"/>
    <property type="match status" value="1"/>
</dbReference>
<dbReference type="PANTHER" id="PTHR42987">
    <property type="entry name" value="PEPTIDASE S49"/>
    <property type="match status" value="1"/>
</dbReference>
<dbReference type="GO" id="GO:0008236">
    <property type="term" value="F:serine-type peptidase activity"/>
    <property type="evidence" value="ECO:0007669"/>
    <property type="project" value="UniProtKB-KW"/>
</dbReference>
<dbReference type="CDD" id="cd07023">
    <property type="entry name" value="S49_Sppa_N_C"/>
    <property type="match status" value="1"/>
</dbReference>
<dbReference type="Pfam" id="PF01343">
    <property type="entry name" value="Peptidase_S49"/>
    <property type="match status" value="1"/>
</dbReference>
<accession>A0AA41R2T7</accession>
<evidence type="ECO:0000256" key="2">
    <source>
        <dbReference type="ARBA" id="ARBA00022670"/>
    </source>
</evidence>
<dbReference type="AlphaFoldDB" id="A0AA41R2T7"/>
<comment type="similarity">
    <text evidence="1">Belongs to the peptidase S49 family.</text>
</comment>
<dbReference type="InterPro" id="IPR004635">
    <property type="entry name" value="Pept_S49_SppA"/>
</dbReference>
<evidence type="ECO:0000256" key="3">
    <source>
        <dbReference type="ARBA" id="ARBA00022801"/>
    </source>
</evidence>
<dbReference type="InterPro" id="IPR047272">
    <property type="entry name" value="S49_SppA_C"/>
</dbReference>
<evidence type="ECO:0000313" key="7">
    <source>
        <dbReference type="Proteomes" id="UP001165427"/>
    </source>
</evidence>
<dbReference type="GO" id="GO:0006508">
    <property type="term" value="P:proteolysis"/>
    <property type="evidence" value="ECO:0007669"/>
    <property type="project" value="UniProtKB-KW"/>
</dbReference>
<evidence type="ECO:0000256" key="4">
    <source>
        <dbReference type="ARBA" id="ARBA00022825"/>
    </source>
</evidence>
<dbReference type="Gene3D" id="3.90.226.10">
    <property type="entry name" value="2-enoyl-CoA Hydratase, Chain A, domain 1"/>
    <property type="match status" value="1"/>
</dbReference>
<dbReference type="PROSITE" id="PS51257">
    <property type="entry name" value="PROKAR_LIPOPROTEIN"/>
    <property type="match status" value="1"/>
</dbReference>
<dbReference type="EMBL" id="JALJRB010000003">
    <property type="protein sequence ID" value="MCJ8499895.1"/>
    <property type="molecule type" value="Genomic_DNA"/>
</dbReference>
<organism evidence="6 7">
    <name type="scientific">Desulfatitalea alkaliphila</name>
    <dbReference type="NCBI Taxonomy" id="2929485"/>
    <lineage>
        <taxon>Bacteria</taxon>
        <taxon>Pseudomonadati</taxon>
        <taxon>Thermodesulfobacteriota</taxon>
        <taxon>Desulfobacteria</taxon>
        <taxon>Desulfobacterales</taxon>
        <taxon>Desulfosarcinaceae</taxon>
        <taxon>Desulfatitalea</taxon>
    </lineage>
</organism>
<proteinExistence type="inferred from homology"/>
<protein>
    <submittedName>
        <fullName evidence="6">Signal peptide peptidase SppA</fullName>
    </submittedName>
</protein>
<name>A0AA41R2T7_9BACT</name>
<keyword evidence="2" id="KW-0645">Protease</keyword>
<dbReference type="NCBIfam" id="TIGR00706">
    <property type="entry name" value="SppA_dom"/>
    <property type="match status" value="1"/>
</dbReference>
<evidence type="ECO:0000256" key="1">
    <source>
        <dbReference type="ARBA" id="ARBA00008683"/>
    </source>
</evidence>
<gene>
    <name evidence="6" type="primary">sppA</name>
    <name evidence="6" type="ORF">MRX98_04865</name>
</gene>
<reference evidence="6" key="1">
    <citation type="submission" date="2022-04" db="EMBL/GenBank/DDBJ databases">
        <title>Desulfatitalea alkaliphila sp. nov., a novel anaerobic sulfate-reducing bacterium isolated from terrestrial mud volcano, Taman Peninsula, Russia.</title>
        <authorList>
            <person name="Khomyakova M.A."/>
            <person name="Merkel A.Y."/>
            <person name="Slobodkin A.I."/>
        </authorList>
    </citation>
    <scope>NUCLEOTIDE SEQUENCE</scope>
    <source>
        <strain evidence="6">M08but</strain>
    </source>
</reference>
<dbReference type="Proteomes" id="UP001165427">
    <property type="component" value="Unassembled WGS sequence"/>
</dbReference>
<dbReference type="RefSeq" id="WP_246903514.1">
    <property type="nucleotide sequence ID" value="NZ_JALJRB010000003.1"/>
</dbReference>